<protein>
    <submittedName>
        <fullName evidence="5">Arylsulfatase</fullName>
    </submittedName>
</protein>
<evidence type="ECO:0000256" key="3">
    <source>
        <dbReference type="SAM" id="SignalP"/>
    </source>
</evidence>
<evidence type="ECO:0000313" key="6">
    <source>
        <dbReference type="Proteomes" id="UP000366872"/>
    </source>
</evidence>
<dbReference type="Pfam" id="PF00884">
    <property type="entry name" value="Sulfatase"/>
    <property type="match status" value="1"/>
</dbReference>
<dbReference type="PANTHER" id="PTHR42693">
    <property type="entry name" value="ARYLSULFATASE FAMILY MEMBER"/>
    <property type="match status" value="1"/>
</dbReference>
<dbReference type="PANTHER" id="PTHR42693:SF53">
    <property type="entry name" value="ENDO-4-O-SULFATASE"/>
    <property type="match status" value="1"/>
</dbReference>
<reference evidence="5 6" key="1">
    <citation type="submission" date="2019-04" db="EMBL/GenBank/DDBJ databases">
        <authorList>
            <person name="Van Vliet M D."/>
        </authorList>
    </citation>
    <scope>NUCLEOTIDE SEQUENCE [LARGE SCALE GENOMIC DNA]</scope>
    <source>
        <strain evidence="5 6">F1</strain>
    </source>
</reference>
<dbReference type="AlphaFoldDB" id="A0A6C2TZG6"/>
<dbReference type="EMBL" id="CAAHFG010000001">
    <property type="protein sequence ID" value="VGO12995.1"/>
    <property type="molecule type" value="Genomic_DNA"/>
</dbReference>
<dbReference type="InterPro" id="IPR017850">
    <property type="entry name" value="Alkaline_phosphatase_core_sf"/>
</dbReference>
<name>A0A6C2TZG6_PONDE</name>
<keyword evidence="3" id="KW-0732">Signal</keyword>
<evidence type="ECO:0000259" key="4">
    <source>
        <dbReference type="Pfam" id="PF00884"/>
    </source>
</evidence>
<dbReference type="Gene3D" id="3.40.720.10">
    <property type="entry name" value="Alkaline Phosphatase, subunit A"/>
    <property type="match status" value="1"/>
</dbReference>
<dbReference type="RefSeq" id="WP_136078611.1">
    <property type="nucleotide sequence ID" value="NZ_CAAHFG010000001.1"/>
</dbReference>
<sequence length="847" mass="95227">MKKWMIQWMVLFAGIGFAQHCASAETPAEGSILFVDADESNTVRSTDKKETFASDEAKPVGLWRNRPGKGFNQHQNKNLYERISCDAPVLKTTVSGLKPGQTYGVYVCYISNPKFSWRVRAGFDAYGFMQFTPTEPEGRITELGANKSPALSEYLGLIGDAKADAKGTISVYVDDAQGEGASERTWYEGLAVGAPTGQKIEPTINVKKTQTAWEERDVPNPVSGQERPNILWLTCEDISPYLGCYGFEQAQTPNLDKLAEHGVLFTRAYAATTVCSPARSSLLTGMYSTTLGTQGIRGATTLPAAIPAYPALFREAGYYCTNNKKTDYNSSYDTGPMKKLLWDQCSDKAHWKQRPKGKPFFAVFNEQITHESRMNQIDNLVKQGRIPAESRINPADIRLPAYHPDLPDIRDDWARLHDLMTAMDSSQGKLIQEVIDAGLFDDTIIIFNSDHGGMLSRSKHYIYNGGTQVPLIVRIPEKWKHLAPGLPGSENDEFVEFVDLPKTLLNICGIEVPEIMQGRIFLGPDKVPAPKTMHCYRDRQTERFDVSRAVTDGEHYLIRNFYPHKPRGRDFRFGLQTQQNWRAWEAWYEGNPEAAGPIHSQFYKPKATVELFDMTADPDQVHSIANDPALKEKLAALDADLDAWMIRTRDLGLVPESMLFDLTGDGKKYATLYEYGQSKDYPIEKVLKAAKSASSRRTNDQTLYLNYTKDNVPAVRYWGAYALFLNRIKSAEAEKSLEAMIKNDAFAANRIMAAQALAWCGDSAAAYKAIMKEINPEVRNGYSYLMAVNALQYSHTDKNLTQADWTRFQQEAEAGVKRGGQTRHGYEYSMRIIDDALEIWPERRTVD</sequence>
<dbReference type="GO" id="GO:0004065">
    <property type="term" value="F:arylsulfatase activity"/>
    <property type="evidence" value="ECO:0007669"/>
    <property type="project" value="TreeGrafter"/>
</dbReference>
<feature type="domain" description="Sulfatase N-terminal" evidence="4">
    <location>
        <begin position="228"/>
        <end position="510"/>
    </location>
</feature>
<dbReference type="CDD" id="cd16027">
    <property type="entry name" value="SGSH"/>
    <property type="match status" value="1"/>
</dbReference>
<dbReference type="InterPro" id="IPR000917">
    <property type="entry name" value="Sulfatase_N"/>
</dbReference>
<organism evidence="5 6">
    <name type="scientific">Pontiella desulfatans</name>
    <dbReference type="NCBI Taxonomy" id="2750659"/>
    <lineage>
        <taxon>Bacteria</taxon>
        <taxon>Pseudomonadati</taxon>
        <taxon>Kiritimatiellota</taxon>
        <taxon>Kiritimatiellia</taxon>
        <taxon>Kiritimatiellales</taxon>
        <taxon>Pontiellaceae</taxon>
        <taxon>Pontiella</taxon>
    </lineage>
</organism>
<evidence type="ECO:0000256" key="2">
    <source>
        <dbReference type="ARBA" id="ARBA00022801"/>
    </source>
</evidence>
<accession>A0A6C2TZG6</accession>
<evidence type="ECO:0000313" key="5">
    <source>
        <dbReference type="EMBL" id="VGO12995.1"/>
    </source>
</evidence>
<evidence type="ECO:0000256" key="1">
    <source>
        <dbReference type="ARBA" id="ARBA00008779"/>
    </source>
</evidence>
<dbReference type="Proteomes" id="UP000366872">
    <property type="component" value="Unassembled WGS sequence"/>
</dbReference>
<gene>
    <name evidence="5" type="primary">atsA_65</name>
    <name evidence="5" type="ORF">PDESU_01549</name>
</gene>
<dbReference type="InterPro" id="IPR050738">
    <property type="entry name" value="Sulfatase"/>
</dbReference>
<dbReference type="SUPFAM" id="SSF53649">
    <property type="entry name" value="Alkaline phosphatase-like"/>
    <property type="match status" value="1"/>
</dbReference>
<feature type="signal peptide" evidence="3">
    <location>
        <begin position="1"/>
        <end position="24"/>
    </location>
</feature>
<comment type="similarity">
    <text evidence="1">Belongs to the sulfatase family.</text>
</comment>
<feature type="chain" id="PRO_5028943407" evidence="3">
    <location>
        <begin position="25"/>
        <end position="847"/>
    </location>
</feature>
<keyword evidence="6" id="KW-1185">Reference proteome</keyword>
<keyword evidence="2" id="KW-0378">Hydrolase</keyword>
<proteinExistence type="inferred from homology"/>